<keyword evidence="1" id="KW-1133">Transmembrane helix</keyword>
<feature type="transmembrane region" description="Helical" evidence="1">
    <location>
        <begin position="94"/>
        <end position="115"/>
    </location>
</feature>
<gene>
    <name evidence="2" type="ORF">SI8410_15019466</name>
</gene>
<dbReference type="Proteomes" id="UP000663760">
    <property type="component" value="Chromosome 15"/>
</dbReference>
<feature type="transmembrane region" description="Helical" evidence="1">
    <location>
        <begin position="180"/>
        <end position="198"/>
    </location>
</feature>
<reference evidence="2" key="1">
    <citation type="submission" date="2020-02" db="EMBL/GenBank/DDBJ databases">
        <authorList>
            <person name="Scholz U."/>
            <person name="Mascher M."/>
            <person name="Fiebig A."/>
        </authorList>
    </citation>
    <scope>NUCLEOTIDE SEQUENCE</scope>
</reference>
<dbReference type="AlphaFoldDB" id="A0A7I8LHL2"/>
<dbReference type="PANTHER" id="PTHR34368:SF2">
    <property type="entry name" value="ALKALINE PHYTOCERAMIDASE (APHC)"/>
    <property type="match status" value="1"/>
</dbReference>
<feature type="transmembrane region" description="Helical" evidence="1">
    <location>
        <begin position="234"/>
        <end position="257"/>
    </location>
</feature>
<evidence type="ECO:0000313" key="2">
    <source>
        <dbReference type="EMBL" id="CAA7408788.1"/>
    </source>
</evidence>
<evidence type="ECO:0000313" key="3">
    <source>
        <dbReference type="Proteomes" id="UP000663760"/>
    </source>
</evidence>
<feature type="transmembrane region" description="Helical" evidence="1">
    <location>
        <begin position="127"/>
        <end position="143"/>
    </location>
</feature>
<sequence>MMLWLGIWEEYVWRRENRWRVWGGAALLCLFFMVATPKIPHSRSHHQYADMRNFLGVPNTLNVLTSFPLLMVGVVGFILCLHGSCFGISVKGETWGWAFFYAGVVGLAFGSSYYHLKPDDSRVTWEVFPMMISIVSLFSTLVVERVDERLGLTCLFSLMSLVLGSIAYERTFDDLRLRMTLTFIPSISIPALAFVFPAKYSHSRYWFWAAGLYLVAKFVASADMKVYWSTSYIISGHSLAHINLALVPILLSLMLWFRNIKIPRDS</sequence>
<keyword evidence="3" id="KW-1185">Reference proteome</keyword>
<feature type="transmembrane region" description="Helical" evidence="1">
    <location>
        <begin position="60"/>
        <end position="82"/>
    </location>
</feature>
<keyword evidence="1" id="KW-0472">Membrane</keyword>
<feature type="transmembrane region" description="Helical" evidence="1">
    <location>
        <begin position="21"/>
        <end position="40"/>
    </location>
</feature>
<accession>A0A7I8LHL2</accession>
<proteinExistence type="predicted"/>
<protein>
    <submittedName>
        <fullName evidence="2">Uncharacterized protein</fullName>
    </submittedName>
</protein>
<evidence type="ECO:0000256" key="1">
    <source>
        <dbReference type="SAM" id="Phobius"/>
    </source>
</evidence>
<dbReference type="EMBL" id="LR746278">
    <property type="protein sequence ID" value="CAA7408788.1"/>
    <property type="molecule type" value="Genomic_DNA"/>
</dbReference>
<dbReference type="OrthoDB" id="5562961at2759"/>
<feature type="transmembrane region" description="Helical" evidence="1">
    <location>
        <begin position="150"/>
        <end position="168"/>
    </location>
</feature>
<name>A0A7I8LHL2_SPIIN</name>
<feature type="transmembrane region" description="Helical" evidence="1">
    <location>
        <begin position="205"/>
        <end position="222"/>
    </location>
</feature>
<keyword evidence="1" id="KW-0812">Transmembrane</keyword>
<organism evidence="2 3">
    <name type="scientific">Spirodela intermedia</name>
    <name type="common">Intermediate duckweed</name>
    <dbReference type="NCBI Taxonomy" id="51605"/>
    <lineage>
        <taxon>Eukaryota</taxon>
        <taxon>Viridiplantae</taxon>
        <taxon>Streptophyta</taxon>
        <taxon>Embryophyta</taxon>
        <taxon>Tracheophyta</taxon>
        <taxon>Spermatophyta</taxon>
        <taxon>Magnoliopsida</taxon>
        <taxon>Liliopsida</taxon>
        <taxon>Araceae</taxon>
        <taxon>Lemnoideae</taxon>
        <taxon>Spirodela</taxon>
    </lineage>
</organism>
<dbReference type="PANTHER" id="PTHR34368">
    <property type="entry name" value="OS01G0962200 PROTEIN"/>
    <property type="match status" value="1"/>
</dbReference>